<reference evidence="3 4" key="1">
    <citation type="submission" date="2016-05" db="EMBL/GenBank/DDBJ databases">
        <title>Pathogenic, phenotypic and molecular characterisation of Xanthomonas nasturtii sp. nov. and Xanthomonas floridensis sp. nov., new species of Xanthomonas associated with watercress production in Florida.</title>
        <authorList>
            <person name="Vicente J.G."/>
            <person name="Rothwell S."/>
            <person name="Holub E.B."/>
            <person name="Studholme D.J."/>
        </authorList>
    </citation>
    <scope>NUCLEOTIDE SEQUENCE [LARGE SCALE GENOMIC DNA]</scope>
    <source>
        <strain evidence="3 4">WHRI 8848</strain>
    </source>
</reference>
<evidence type="ECO:0000313" key="3">
    <source>
        <dbReference type="EMBL" id="OAG67691.1"/>
    </source>
</evidence>
<dbReference type="RefSeq" id="WP_064508842.1">
    <property type="nucleotide sequence ID" value="NZ_JAYFSO010000005.1"/>
</dbReference>
<dbReference type="EMBL" id="JAYFSO010000005">
    <property type="protein sequence ID" value="MEA5123292.1"/>
    <property type="molecule type" value="Genomic_DNA"/>
</dbReference>
<comment type="caution">
    <text evidence="3">The sequence shown here is derived from an EMBL/GenBank/DDBJ whole genome shotgun (WGS) entry which is preliminary data.</text>
</comment>
<dbReference type="Proteomes" id="UP000077659">
    <property type="component" value="Unassembled WGS sequence"/>
</dbReference>
<organism evidence="3 4">
    <name type="scientific">Xanthomonas floridensis</name>
    <dbReference type="NCBI Taxonomy" id="1843580"/>
    <lineage>
        <taxon>Bacteria</taxon>
        <taxon>Pseudomonadati</taxon>
        <taxon>Pseudomonadota</taxon>
        <taxon>Gammaproteobacteria</taxon>
        <taxon>Lysobacterales</taxon>
        <taxon>Lysobacteraceae</taxon>
        <taxon>Xanthomonas</taxon>
    </lineage>
</organism>
<dbReference type="STRING" id="1843580.A7D17_16005"/>
<accession>A0A1A9MC99</accession>
<gene>
    <name evidence="3" type="ORF">A7D17_16005</name>
    <name evidence="2" type="ORF">VB146_05290</name>
</gene>
<feature type="domain" description="DUF4145" evidence="1">
    <location>
        <begin position="91"/>
        <end position="170"/>
    </location>
</feature>
<evidence type="ECO:0000313" key="2">
    <source>
        <dbReference type="EMBL" id="MEA5123292.1"/>
    </source>
</evidence>
<proteinExistence type="predicted"/>
<evidence type="ECO:0000259" key="1">
    <source>
        <dbReference type="Pfam" id="PF13643"/>
    </source>
</evidence>
<dbReference type="Pfam" id="PF13643">
    <property type="entry name" value="DUF4145"/>
    <property type="match status" value="1"/>
</dbReference>
<dbReference type="AlphaFoldDB" id="A0A1A9MC99"/>
<dbReference type="InterPro" id="IPR025285">
    <property type="entry name" value="DUF4145"/>
</dbReference>
<reference evidence="2 5" key="2">
    <citation type="submission" date="2023-12" db="EMBL/GenBank/DDBJ databases">
        <title>Genome sequencing of Xanthomonas floridensis.</title>
        <authorList>
            <person name="Greer S."/>
            <person name="Harrison J."/>
            <person name="Grant M."/>
            <person name="Vicente J."/>
            <person name="Studholme D."/>
        </authorList>
    </citation>
    <scope>NUCLEOTIDE SEQUENCE [LARGE SCALE GENOMIC DNA]</scope>
    <source>
        <strain evidence="2 5">WHRI 8848</strain>
    </source>
</reference>
<protein>
    <submittedName>
        <fullName evidence="2">DUF4145 domain-containing protein</fullName>
    </submittedName>
</protein>
<sequence>MAKHYPPKFRERSFHCARCTVYALQKFTRLPHDIHTGDLTRVWTSKCAHCGDYSYWWQQDTANGYLLMPQETTAPPANESTPEAVRAVYDEAVAIFDRSPRGAAALLRLAVQLLMVDLGQPGKHIESDIKALVKEGLPVLVQQALDYCRVVGNNSVHPGTINLDDAPEMAMTMFEMINFIVQDRIAAPAQLQAMYELLPEGARDAIAKRDGKAALVEKKAPAPLPARHEG</sequence>
<name>A0A1A9MC99_9XANT</name>
<dbReference type="Proteomes" id="UP001303614">
    <property type="component" value="Unassembled WGS sequence"/>
</dbReference>
<evidence type="ECO:0000313" key="5">
    <source>
        <dbReference type="Proteomes" id="UP001303614"/>
    </source>
</evidence>
<dbReference type="EMBL" id="LXNG01000014">
    <property type="protein sequence ID" value="OAG67691.1"/>
    <property type="molecule type" value="Genomic_DNA"/>
</dbReference>
<keyword evidence="5" id="KW-1185">Reference proteome</keyword>
<evidence type="ECO:0000313" key="4">
    <source>
        <dbReference type="Proteomes" id="UP000077659"/>
    </source>
</evidence>